<comment type="caution">
    <text evidence="1">The sequence shown here is derived from an EMBL/GenBank/DDBJ whole genome shotgun (WGS) entry which is preliminary data.</text>
</comment>
<proteinExistence type="predicted"/>
<evidence type="ECO:0000313" key="2">
    <source>
        <dbReference type="Proteomes" id="UP000767334"/>
    </source>
</evidence>
<evidence type="ECO:0000313" key="1">
    <source>
        <dbReference type="EMBL" id="MBM6818290.1"/>
    </source>
</evidence>
<gene>
    <name evidence="1" type="ORF">H6A19_02855</name>
</gene>
<dbReference type="SUPFAM" id="SSF56112">
    <property type="entry name" value="Protein kinase-like (PK-like)"/>
    <property type="match status" value="1"/>
</dbReference>
<keyword evidence="1" id="KW-0808">Transferase</keyword>
<dbReference type="InterPro" id="IPR011009">
    <property type="entry name" value="Kinase-like_dom_sf"/>
</dbReference>
<dbReference type="GO" id="GO:0016301">
    <property type="term" value="F:kinase activity"/>
    <property type="evidence" value="ECO:0007669"/>
    <property type="project" value="UniProtKB-KW"/>
</dbReference>
<dbReference type="Proteomes" id="UP000767334">
    <property type="component" value="Unassembled WGS sequence"/>
</dbReference>
<keyword evidence="2" id="KW-1185">Reference proteome</keyword>
<keyword evidence="1" id="KW-0418">Kinase</keyword>
<reference evidence="1 2" key="1">
    <citation type="journal article" date="2021" name="Sci. Rep.">
        <title>The distribution of antibiotic resistance genes in chicken gut microbiota commensals.</title>
        <authorList>
            <person name="Juricova H."/>
            <person name="Matiasovicova J."/>
            <person name="Kubasova T."/>
            <person name="Cejkova D."/>
            <person name="Rychlik I."/>
        </authorList>
    </citation>
    <scope>NUCLEOTIDE SEQUENCE [LARGE SCALE GENOMIC DNA]</scope>
    <source>
        <strain evidence="1 2">An435</strain>
    </source>
</reference>
<dbReference type="EMBL" id="JACJLL010000010">
    <property type="protein sequence ID" value="MBM6818290.1"/>
    <property type="molecule type" value="Genomic_DNA"/>
</dbReference>
<sequence length="194" mass="23262">MARTYAYSADFDKDIENLFKEAKLLGEGHNGIVYEVPGNRAIKIFTDKNVCKSEAEILYRVKKSKYFPRIYKNGDYYILRDMVNGIRLDDYIKENGLSQQLIYNLYRLINEFKALKFTKLDARCRDIYVNKNERLMVIDPKQCYRRKVDYPRHLMKGLDGIDVLEEFLRGIYIIDKRRGSEWEQKINQYYAKEY</sequence>
<dbReference type="Gene3D" id="3.30.200.20">
    <property type="entry name" value="Phosphorylase Kinase, domain 1"/>
    <property type="match status" value="1"/>
</dbReference>
<dbReference type="RefSeq" id="WP_133013738.1">
    <property type="nucleotide sequence ID" value="NZ_JACJLL010000010.1"/>
</dbReference>
<name>A0ABS2FCM9_9CLOT</name>
<accession>A0ABS2FCM9</accession>
<organism evidence="1 2">
    <name type="scientific">Clostridium saudiense</name>
    <dbReference type="NCBI Taxonomy" id="1414720"/>
    <lineage>
        <taxon>Bacteria</taxon>
        <taxon>Bacillati</taxon>
        <taxon>Bacillota</taxon>
        <taxon>Clostridia</taxon>
        <taxon>Eubacteriales</taxon>
        <taxon>Clostridiaceae</taxon>
        <taxon>Clostridium</taxon>
    </lineage>
</organism>
<protein>
    <submittedName>
        <fullName evidence="1">Protein kinase</fullName>
    </submittedName>
</protein>